<sequence>MHRCFTRLGAWRHGKRGPASSRLADDGGSNEGVTFSSRKREAEVSERFSPYEWTNPHPCDTSPEKLDNDFSLLNCLWFCIGSLMQQGGDLLPKHWKQQPSQYIRLSMYPFRTCLTSHVIVFRDPPCLRTKQYTALDSSSYMTRAVLRLAFSPSPECQWKAERVRV</sequence>
<organism evidence="4 5">
    <name type="scientific">Portunus trituberculatus</name>
    <name type="common">Swimming crab</name>
    <name type="synonym">Neptunus trituberculatus</name>
    <dbReference type="NCBI Taxonomy" id="210409"/>
    <lineage>
        <taxon>Eukaryota</taxon>
        <taxon>Metazoa</taxon>
        <taxon>Ecdysozoa</taxon>
        <taxon>Arthropoda</taxon>
        <taxon>Crustacea</taxon>
        <taxon>Multicrustacea</taxon>
        <taxon>Malacostraca</taxon>
        <taxon>Eumalacostraca</taxon>
        <taxon>Eucarida</taxon>
        <taxon>Decapoda</taxon>
        <taxon>Pleocyemata</taxon>
        <taxon>Brachyura</taxon>
        <taxon>Eubrachyura</taxon>
        <taxon>Portunoidea</taxon>
        <taxon>Portunidae</taxon>
        <taxon>Portuninae</taxon>
        <taxon>Portunus</taxon>
    </lineage>
</organism>
<accession>A0A5B7GHB6</accession>
<comment type="similarity">
    <text evidence="1">Belongs to the glutamate-gated ion channel (TC 1.A.10.1) family.</text>
</comment>
<feature type="domain" description="Ionotropic glutamate receptor C-terminal" evidence="3">
    <location>
        <begin position="45"/>
        <end position="96"/>
    </location>
</feature>
<dbReference type="Proteomes" id="UP000324222">
    <property type="component" value="Unassembled WGS sequence"/>
</dbReference>
<reference evidence="4 5" key="1">
    <citation type="submission" date="2019-05" db="EMBL/GenBank/DDBJ databases">
        <title>Another draft genome of Portunus trituberculatus and its Hox gene families provides insights of decapod evolution.</title>
        <authorList>
            <person name="Jeong J.-H."/>
            <person name="Song I."/>
            <person name="Kim S."/>
            <person name="Choi T."/>
            <person name="Kim D."/>
            <person name="Ryu S."/>
            <person name="Kim W."/>
        </authorList>
    </citation>
    <scope>NUCLEOTIDE SEQUENCE [LARGE SCALE GENOMIC DNA]</scope>
    <source>
        <tissue evidence="4">Muscle</tissue>
    </source>
</reference>
<name>A0A5B7GHB6_PORTR</name>
<dbReference type="OrthoDB" id="5984008at2759"/>
<evidence type="ECO:0000313" key="5">
    <source>
        <dbReference type="Proteomes" id="UP000324222"/>
    </source>
</evidence>
<dbReference type="InterPro" id="IPR001320">
    <property type="entry name" value="Iontro_rcpt_C"/>
</dbReference>
<dbReference type="Pfam" id="PF00060">
    <property type="entry name" value="Lig_chan"/>
    <property type="match status" value="1"/>
</dbReference>
<keyword evidence="4" id="KW-0675">Receptor</keyword>
<dbReference type="GO" id="GO:0016020">
    <property type="term" value="C:membrane"/>
    <property type="evidence" value="ECO:0007669"/>
    <property type="project" value="InterPro"/>
</dbReference>
<dbReference type="GO" id="GO:0015276">
    <property type="term" value="F:ligand-gated monoatomic ion channel activity"/>
    <property type="evidence" value="ECO:0007669"/>
    <property type="project" value="InterPro"/>
</dbReference>
<dbReference type="EMBL" id="VSRR010014407">
    <property type="protein sequence ID" value="MPC56986.1"/>
    <property type="molecule type" value="Genomic_DNA"/>
</dbReference>
<dbReference type="AlphaFoldDB" id="A0A5B7GHB6"/>
<evidence type="ECO:0000259" key="3">
    <source>
        <dbReference type="Pfam" id="PF00060"/>
    </source>
</evidence>
<keyword evidence="5" id="KW-1185">Reference proteome</keyword>
<proteinExistence type="inferred from homology"/>
<evidence type="ECO:0000256" key="1">
    <source>
        <dbReference type="ARBA" id="ARBA00008685"/>
    </source>
</evidence>
<protein>
    <submittedName>
        <fullName evidence="4">Glutamate receptor ionotropic, kainate 2</fullName>
    </submittedName>
</protein>
<comment type="caution">
    <text evidence="4">The sequence shown here is derived from an EMBL/GenBank/DDBJ whole genome shotgun (WGS) entry which is preliminary data.</text>
</comment>
<evidence type="ECO:0000256" key="2">
    <source>
        <dbReference type="SAM" id="MobiDB-lite"/>
    </source>
</evidence>
<dbReference type="Gene3D" id="1.10.287.70">
    <property type="match status" value="1"/>
</dbReference>
<evidence type="ECO:0000313" key="4">
    <source>
        <dbReference type="EMBL" id="MPC56986.1"/>
    </source>
</evidence>
<gene>
    <name evidence="4" type="primary">Grik2_4</name>
    <name evidence="4" type="ORF">E2C01_050954</name>
</gene>
<feature type="region of interest" description="Disordered" evidence="2">
    <location>
        <begin position="13"/>
        <end position="41"/>
    </location>
</feature>